<reference evidence="1 2" key="1">
    <citation type="submission" date="2017-07" db="EMBL/GenBank/DDBJ databases">
        <title>Leptospira spp. isolated from tropical soils.</title>
        <authorList>
            <person name="Thibeaux R."/>
            <person name="Iraola G."/>
            <person name="Ferres I."/>
            <person name="Bierque E."/>
            <person name="Girault D."/>
            <person name="Soupe-Gilbert M.-E."/>
            <person name="Picardeau M."/>
            <person name="Goarant C."/>
        </authorList>
    </citation>
    <scope>NUCLEOTIDE SEQUENCE [LARGE SCALE GENOMIC DNA]</scope>
    <source>
        <strain evidence="1 2">FH2-B-A1</strain>
    </source>
</reference>
<dbReference type="AlphaFoldDB" id="A0A2N0AMH4"/>
<accession>A0A2N0AMH4</accession>
<evidence type="ECO:0000313" key="2">
    <source>
        <dbReference type="Proteomes" id="UP000232145"/>
    </source>
</evidence>
<evidence type="ECO:0000313" key="1">
    <source>
        <dbReference type="EMBL" id="PJZ85470.1"/>
    </source>
</evidence>
<protein>
    <submittedName>
        <fullName evidence="1">Uncharacterized protein</fullName>
    </submittedName>
</protein>
<keyword evidence="2" id="KW-1185">Reference proteome</keyword>
<name>A0A2N0AMH4_9LEPT</name>
<comment type="caution">
    <text evidence="1">The sequence shown here is derived from an EMBL/GenBank/DDBJ whole genome shotgun (WGS) entry which is preliminary data.</text>
</comment>
<gene>
    <name evidence="1" type="ORF">CH364_04375</name>
</gene>
<dbReference type="EMBL" id="NPDX01000001">
    <property type="protein sequence ID" value="PJZ85470.1"/>
    <property type="molecule type" value="Genomic_DNA"/>
</dbReference>
<proteinExistence type="predicted"/>
<dbReference type="Proteomes" id="UP000232145">
    <property type="component" value="Unassembled WGS sequence"/>
</dbReference>
<organism evidence="1 2">
    <name type="scientific">Leptospira harrisiae</name>
    <dbReference type="NCBI Taxonomy" id="2023189"/>
    <lineage>
        <taxon>Bacteria</taxon>
        <taxon>Pseudomonadati</taxon>
        <taxon>Spirochaetota</taxon>
        <taxon>Spirochaetia</taxon>
        <taxon>Leptospirales</taxon>
        <taxon>Leptospiraceae</taxon>
        <taxon>Leptospira</taxon>
    </lineage>
</organism>
<sequence>MKGLKQNPSSKSITIYPPSFINHAEIVVSDAKRIKLAFEETGYFKSVKLGDKEDEIYALVFYSRKADTGNGPLITGLTLGILPGIGNDKISTEITFRNNETGKAKAYTRESEIKVYMGWIFLPLWPFFPETPELKKIVQHHVNSILKEAKLDGVI</sequence>